<dbReference type="GO" id="GO:0005886">
    <property type="term" value="C:plasma membrane"/>
    <property type="evidence" value="ECO:0007669"/>
    <property type="project" value="TreeGrafter"/>
</dbReference>
<dbReference type="InterPro" id="IPR003661">
    <property type="entry name" value="HisK_dim/P_dom"/>
</dbReference>
<dbReference type="InterPro" id="IPR005467">
    <property type="entry name" value="His_kinase_dom"/>
</dbReference>
<dbReference type="SMART" id="SM00387">
    <property type="entry name" value="HATPase_c"/>
    <property type="match status" value="1"/>
</dbReference>
<dbReference type="EC" id="2.7.13.3" evidence="2"/>
<keyword evidence="8" id="KW-0472">Membrane</keyword>
<dbReference type="EMBL" id="CP013002">
    <property type="protein sequence ID" value="ALL12902.1"/>
    <property type="molecule type" value="Genomic_DNA"/>
</dbReference>
<dbReference type="Pfam" id="PF02518">
    <property type="entry name" value="HATPase_c"/>
    <property type="match status" value="1"/>
</dbReference>
<evidence type="ECO:0000256" key="5">
    <source>
        <dbReference type="ARBA" id="ARBA00022777"/>
    </source>
</evidence>
<keyword evidence="8" id="KW-0812">Transmembrane</keyword>
<dbReference type="InterPro" id="IPR004358">
    <property type="entry name" value="Sig_transdc_His_kin-like_C"/>
</dbReference>
<organism evidence="11 12">
    <name type="scientific">Caulobacter henricii</name>
    <dbReference type="NCBI Taxonomy" id="69395"/>
    <lineage>
        <taxon>Bacteria</taxon>
        <taxon>Pseudomonadati</taxon>
        <taxon>Pseudomonadota</taxon>
        <taxon>Alphaproteobacteria</taxon>
        <taxon>Caulobacterales</taxon>
        <taxon>Caulobacteraceae</taxon>
        <taxon>Caulobacter</taxon>
    </lineage>
</organism>
<evidence type="ECO:0000256" key="3">
    <source>
        <dbReference type="ARBA" id="ARBA00022553"/>
    </source>
</evidence>
<dbReference type="Gene3D" id="3.30.565.10">
    <property type="entry name" value="Histidine kinase-like ATPase, C-terminal domain"/>
    <property type="match status" value="1"/>
</dbReference>
<comment type="catalytic activity">
    <reaction evidence="1">
        <text>ATP + protein L-histidine = ADP + protein N-phospho-L-histidine.</text>
        <dbReference type="EC" id="2.7.13.3"/>
    </reaction>
</comment>
<dbReference type="CDD" id="cd17546">
    <property type="entry name" value="REC_hyHK_CKI1_RcsC-like"/>
    <property type="match status" value="1"/>
</dbReference>
<keyword evidence="12" id="KW-1185">Reference proteome</keyword>
<dbReference type="OrthoDB" id="9764438at2"/>
<sequence>MFAERRTTEPPMRGVNLAMALDAQTALLPYALGVFAISLPIFVWVGSFADDALWMAATLVIFAINWGAFYAAVSWLRGEGSQDLKRRARVQLLGGLLWAVSVAQISAFAHAAGPVRETLLLLATAAAVMCIFFSATSLSALLVTAPIAAAGPLIALFSVPESRHAGVMAWGAIALTLALTLVLNRMIRRQHALAEVHEQLIEERLAVLDAAERTARSKSDIVATLSHEIRNGLTGVTHVLAAAAGKGGRAAPSREQLNAALDAAQDLIAVLNATLDSETAESGRLAVETLPFEPVKLLRDVVLLERPHALLKGLELAIHVDPLLESRTHGAVLADAMRTRQIMANLLGNAIKYTVRGRIEVRIERRGDLVAIEVADTGPGLTAEELDYAFEPFRRVERTGAGINGAGLGLSLARQLARLMGGALDARSAVGVGSCFTLTLPFDETQPSLLDASEEAAPAADAPGTPRSLRILIAEDDALNAAMLRAILEQLGHQVVHAQNGQRAADLARIAEFDLLMLDGHMPILDGPGATAAVRAMDGRNRDIPIIAVIDGDADEARACTEAGADLVLRKPVAVAGVARAVADASTLPRLTLSGRAAA</sequence>
<dbReference type="GO" id="GO:0009927">
    <property type="term" value="F:histidine phosphotransfer kinase activity"/>
    <property type="evidence" value="ECO:0007669"/>
    <property type="project" value="TreeGrafter"/>
</dbReference>
<dbReference type="InterPro" id="IPR001789">
    <property type="entry name" value="Sig_transdc_resp-reg_receiver"/>
</dbReference>
<feature type="domain" description="Histidine kinase" evidence="9">
    <location>
        <begin position="224"/>
        <end position="444"/>
    </location>
</feature>
<feature type="modified residue" description="4-aspartylphosphate" evidence="6">
    <location>
        <position position="519"/>
    </location>
</feature>
<evidence type="ECO:0000256" key="6">
    <source>
        <dbReference type="PROSITE-ProRule" id="PRU00169"/>
    </source>
</evidence>
<dbReference type="RefSeq" id="WP_062145375.1">
    <property type="nucleotide sequence ID" value="NZ_CP013002.1"/>
</dbReference>
<feature type="transmembrane region" description="Helical" evidence="8">
    <location>
        <begin position="27"/>
        <end position="46"/>
    </location>
</feature>
<dbReference type="PANTHER" id="PTHR43047:SF72">
    <property type="entry name" value="OSMOSENSING HISTIDINE PROTEIN KINASE SLN1"/>
    <property type="match status" value="1"/>
</dbReference>
<dbReference type="PROSITE" id="PS50110">
    <property type="entry name" value="RESPONSE_REGULATORY"/>
    <property type="match status" value="1"/>
</dbReference>
<protein>
    <recommendedName>
        <fullName evidence="2">histidine kinase</fullName>
        <ecNumber evidence="2">2.7.13.3</ecNumber>
    </recommendedName>
</protein>
<dbReference type="PROSITE" id="PS50109">
    <property type="entry name" value="HIS_KIN"/>
    <property type="match status" value="1"/>
</dbReference>
<dbReference type="InterPro" id="IPR003594">
    <property type="entry name" value="HATPase_dom"/>
</dbReference>
<keyword evidence="3 6" id="KW-0597">Phosphoprotein</keyword>
<dbReference type="STRING" id="69395.AQ619_05785"/>
<evidence type="ECO:0000259" key="10">
    <source>
        <dbReference type="PROSITE" id="PS50110"/>
    </source>
</evidence>
<reference evidence="11 12" key="1">
    <citation type="submission" date="2015-10" db="EMBL/GenBank/DDBJ databases">
        <title>Conservation of the essential genome among Caulobacter and Brevundimonas species.</title>
        <authorList>
            <person name="Scott D."/>
            <person name="Ely B."/>
        </authorList>
    </citation>
    <scope>NUCLEOTIDE SEQUENCE [LARGE SCALE GENOMIC DNA]</scope>
    <source>
        <strain evidence="11 12">CB4</strain>
    </source>
</reference>
<dbReference type="CDD" id="cd00082">
    <property type="entry name" value="HisKA"/>
    <property type="match status" value="1"/>
</dbReference>
<evidence type="ECO:0000256" key="7">
    <source>
        <dbReference type="SAM" id="Coils"/>
    </source>
</evidence>
<gene>
    <name evidence="11" type="ORF">AQ619_05785</name>
</gene>
<name>A0A0P0NYJ3_9CAUL</name>
<dbReference type="KEGG" id="chq:AQ619_05785"/>
<evidence type="ECO:0000256" key="2">
    <source>
        <dbReference type="ARBA" id="ARBA00012438"/>
    </source>
</evidence>
<feature type="transmembrane region" description="Helical" evidence="8">
    <location>
        <begin position="92"/>
        <end position="112"/>
    </location>
</feature>
<evidence type="ECO:0000256" key="4">
    <source>
        <dbReference type="ARBA" id="ARBA00022679"/>
    </source>
</evidence>
<accession>A0A0P0NYJ3</accession>
<feature type="transmembrane region" description="Helical" evidence="8">
    <location>
        <begin position="140"/>
        <end position="159"/>
    </location>
</feature>
<dbReference type="Gene3D" id="3.40.50.2300">
    <property type="match status" value="1"/>
</dbReference>
<dbReference type="InterPro" id="IPR036890">
    <property type="entry name" value="HATPase_C_sf"/>
</dbReference>
<dbReference type="InterPro" id="IPR011006">
    <property type="entry name" value="CheY-like_superfamily"/>
</dbReference>
<dbReference type="Gene3D" id="1.10.287.130">
    <property type="match status" value="1"/>
</dbReference>
<evidence type="ECO:0000256" key="8">
    <source>
        <dbReference type="SAM" id="Phobius"/>
    </source>
</evidence>
<dbReference type="Proteomes" id="UP000056905">
    <property type="component" value="Chromosome"/>
</dbReference>
<dbReference type="SMART" id="SM00388">
    <property type="entry name" value="HisKA"/>
    <property type="match status" value="1"/>
</dbReference>
<evidence type="ECO:0000259" key="9">
    <source>
        <dbReference type="PROSITE" id="PS50109"/>
    </source>
</evidence>
<dbReference type="SUPFAM" id="SSF47384">
    <property type="entry name" value="Homodimeric domain of signal transducing histidine kinase"/>
    <property type="match status" value="1"/>
</dbReference>
<evidence type="ECO:0000313" key="11">
    <source>
        <dbReference type="EMBL" id="ALL12902.1"/>
    </source>
</evidence>
<feature type="transmembrane region" description="Helical" evidence="8">
    <location>
        <begin position="52"/>
        <end position="72"/>
    </location>
</feature>
<dbReference type="AlphaFoldDB" id="A0A0P0NYJ3"/>
<feature type="coiled-coil region" evidence="7">
    <location>
        <begin position="254"/>
        <end position="281"/>
    </location>
</feature>
<dbReference type="PANTHER" id="PTHR43047">
    <property type="entry name" value="TWO-COMPONENT HISTIDINE PROTEIN KINASE"/>
    <property type="match status" value="1"/>
</dbReference>
<evidence type="ECO:0000256" key="1">
    <source>
        <dbReference type="ARBA" id="ARBA00000085"/>
    </source>
</evidence>
<dbReference type="Pfam" id="PF00072">
    <property type="entry name" value="Response_reg"/>
    <property type="match status" value="1"/>
</dbReference>
<dbReference type="PRINTS" id="PR00344">
    <property type="entry name" value="BCTRLSENSOR"/>
</dbReference>
<proteinExistence type="predicted"/>
<keyword evidence="8" id="KW-1133">Transmembrane helix</keyword>
<feature type="transmembrane region" description="Helical" evidence="8">
    <location>
        <begin position="165"/>
        <end position="183"/>
    </location>
</feature>
<evidence type="ECO:0000313" key="12">
    <source>
        <dbReference type="Proteomes" id="UP000056905"/>
    </source>
</evidence>
<dbReference type="SUPFAM" id="SSF52172">
    <property type="entry name" value="CheY-like"/>
    <property type="match status" value="1"/>
</dbReference>
<keyword evidence="5 11" id="KW-0418">Kinase</keyword>
<keyword evidence="4" id="KW-0808">Transferase</keyword>
<dbReference type="GO" id="GO:0000155">
    <property type="term" value="F:phosphorelay sensor kinase activity"/>
    <property type="evidence" value="ECO:0007669"/>
    <property type="project" value="InterPro"/>
</dbReference>
<dbReference type="SMART" id="SM00448">
    <property type="entry name" value="REC"/>
    <property type="match status" value="1"/>
</dbReference>
<dbReference type="InterPro" id="IPR036097">
    <property type="entry name" value="HisK_dim/P_sf"/>
</dbReference>
<dbReference type="SUPFAM" id="SSF55874">
    <property type="entry name" value="ATPase domain of HSP90 chaperone/DNA topoisomerase II/histidine kinase"/>
    <property type="match status" value="1"/>
</dbReference>
<feature type="domain" description="Response regulatory" evidence="10">
    <location>
        <begin position="470"/>
        <end position="586"/>
    </location>
</feature>
<keyword evidence="7" id="KW-0175">Coiled coil</keyword>